<feature type="transmembrane region" description="Helical" evidence="8">
    <location>
        <begin position="135"/>
        <end position="154"/>
    </location>
</feature>
<accession>A0A914CBD7</accession>
<evidence type="ECO:0000313" key="10">
    <source>
        <dbReference type="Proteomes" id="UP000887540"/>
    </source>
</evidence>
<dbReference type="SFLD" id="SFLDS00003">
    <property type="entry name" value="Haloacid_Dehalogenase"/>
    <property type="match status" value="2"/>
</dbReference>
<feature type="transmembrane region" description="Helical" evidence="8">
    <location>
        <begin position="982"/>
        <end position="1003"/>
    </location>
</feature>
<feature type="transmembrane region" description="Helical" evidence="8">
    <location>
        <begin position="102"/>
        <end position="123"/>
    </location>
</feature>
<dbReference type="PRINTS" id="PR00119">
    <property type="entry name" value="CATATPASE"/>
</dbReference>
<feature type="transmembrane region" description="Helical" evidence="8">
    <location>
        <begin position="1654"/>
        <end position="1681"/>
    </location>
</feature>
<evidence type="ECO:0000313" key="11">
    <source>
        <dbReference type="WBParaSite" id="ACRNAN_Path_684.g2555.t1"/>
    </source>
</evidence>
<evidence type="ECO:0000256" key="5">
    <source>
        <dbReference type="ARBA" id="ARBA00022967"/>
    </source>
</evidence>
<feature type="transmembrane region" description="Helical" evidence="8">
    <location>
        <begin position="781"/>
        <end position="808"/>
    </location>
</feature>
<dbReference type="GO" id="GO:0006883">
    <property type="term" value="P:intracellular sodium ion homeostasis"/>
    <property type="evidence" value="ECO:0007669"/>
    <property type="project" value="TreeGrafter"/>
</dbReference>
<dbReference type="Gene3D" id="3.40.50.1000">
    <property type="entry name" value="HAD superfamily/HAD-like"/>
    <property type="match status" value="2"/>
</dbReference>
<dbReference type="SUPFAM" id="SSF81665">
    <property type="entry name" value="Calcium ATPase, transmembrane domain M"/>
    <property type="match status" value="2"/>
</dbReference>
<dbReference type="GO" id="GO:1990573">
    <property type="term" value="P:potassium ion import across plasma membrane"/>
    <property type="evidence" value="ECO:0007669"/>
    <property type="project" value="TreeGrafter"/>
</dbReference>
<dbReference type="Gene3D" id="1.20.1110.10">
    <property type="entry name" value="Calcium-transporting ATPase, transmembrane domain"/>
    <property type="match status" value="2"/>
</dbReference>
<keyword evidence="4" id="KW-0067">ATP-binding</keyword>
<dbReference type="InterPro" id="IPR036412">
    <property type="entry name" value="HAD-like_sf"/>
</dbReference>
<dbReference type="InterPro" id="IPR008250">
    <property type="entry name" value="ATPase_P-typ_transduc_dom_A_sf"/>
</dbReference>
<evidence type="ECO:0000256" key="6">
    <source>
        <dbReference type="ARBA" id="ARBA00022989"/>
    </source>
</evidence>
<dbReference type="Pfam" id="PF00689">
    <property type="entry name" value="Cation_ATPase_C"/>
    <property type="match status" value="2"/>
</dbReference>
<feature type="transmembrane region" description="Helical" evidence="8">
    <location>
        <begin position="858"/>
        <end position="881"/>
    </location>
</feature>
<dbReference type="Gene3D" id="2.70.150.10">
    <property type="entry name" value="Calcium-transporting ATPase, cytoplasmic transduction domain A"/>
    <property type="match status" value="2"/>
</dbReference>
<dbReference type="InterPro" id="IPR023214">
    <property type="entry name" value="HAD_sf"/>
</dbReference>
<protein>
    <submittedName>
        <fullName evidence="11">Cation-transporting P-type ATPase N-terminal domain-containing protein</fullName>
    </submittedName>
</protein>
<reference evidence="11" key="1">
    <citation type="submission" date="2022-11" db="UniProtKB">
        <authorList>
            <consortium name="WormBaseParasite"/>
        </authorList>
    </citation>
    <scope>IDENTIFICATION</scope>
</reference>
<keyword evidence="3" id="KW-0547">Nucleotide-binding</keyword>
<dbReference type="Proteomes" id="UP000887540">
    <property type="component" value="Unplaced"/>
</dbReference>
<evidence type="ECO:0000256" key="1">
    <source>
        <dbReference type="ARBA" id="ARBA00004141"/>
    </source>
</evidence>
<dbReference type="GO" id="GO:0016887">
    <property type="term" value="F:ATP hydrolysis activity"/>
    <property type="evidence" value="ECO:0007669"/>
    <property type="project" value="InterPro"/>
</dbReference>
<dbReference type="Pfam" id="PF00690">
    <property type="entry name" value="Cation_ATPase_N"/>
    <property type="match status" value="1"/>
</dbReference>
<feature type="domain" description="Cation-transporting P-type ATPase N-terminal" evidence="9">
    <location>
        <begin position="937"/>
        <end position="1002"/>
    </location>
</feature>
<dbReference type="PROSITE" id="PS00154">
    <property type="entry name" value="ATPASE_E1_E2"/>
    <property type="match status" value="2"/>
</dbReference>
<dbReference type="NCBIfam" id="TIGR01494">
    <property type="entry name" value="ATPase_P-type"/>
    <property type="match status" value="4"/>
</dbReference>
<dbReference type="SUPFAM" id="SSF81660">
    <property type="entry name" value="Metal cation-transporting ATPase, ATP-binding domain N"/>
    <property type="match status" value="2"/>
</dbReference>
<evidence type="ECO:0000256" key="7">
    <source>
        <dbReference type="ARBA" id="ARBA00023136"/>
    </source>
</evidence>
<dbReference type="Pfam" id="PF08282">
    <property type="entry name" value="Hydrolase_3"/>
    <property type="match status" value="2"/>
</dbReference>
<dbReference type="PANTHER" id="PTHR43294">
    <property type="entry name" value="SODIUM/POTASSIUM-TRANSPORTING ATPASE SUBUNIT ALPHA"/>
    <property type="match status" value="1"/>
</dbReference>
<dbReference type="InterPro" id="IPR023298">
    <property type="entry name" value="ATPase_P-typ_TM_dom_sf"/>
</dbReference>
<evidence type="ECO:0000259" key="9">
    <source>
        <dbReference type="SMART" id="SM00831"/>
    </source>
</evidence>
<name>A0A914CBD7_9BILA</name>
<sequence>MVKSQESESLIKKVLGKFFNRKPKPGGSDEEARNLSASYTEHTWEIDIIKAQYPSSGINIQNPNQSHGLSTSEAKALLEKNGPNALPKAKVVTNFELLGRQFLNVLWGLLLAAAILSFIAFIQGTDTKPINLSDLWVAIIIIVMIFGFCFVAFYQERKAIKAVSGFKNLLPEVSWVIRDGKEMSVAASELVVGDIIRIKNGTRVPADARILQCAQLKLETSAITGEAEPIEHIKEAVPETVNIFEAKNVGFNGSLCVDGEAYAVVIRTGANTIIGQIASLTTNQNEKPSRLQAQIKKFVKLLGLPACTLGLIIFIIGGFVHKWHGWIGMLSRSFLACAIGMVPCGLPATVTSSLTIVARRLGKKNIFVKKLDIVEALGSVRIIASDKTGTLTKNIMTVTNLWTHNDFIAGLPNLSMKNVLGKASLDDFESPISDVLMCMSVCNAAKFEEEAIEIGKKNRKFTIDIEDNNNVERKTIGQPSEAAMIKYVDRVMDVDLLRKGYNVVYEIPFNSKRKWHLMIIKNKDLKDGNAEYKLLMKGASEILIEKCSTILTKDGEISLNTEEKNAFQNAYDTFGSEGRRVIGFVSKTFTAPSNIAFALEAENFPLKELTFLGVCAIMDPPRDETAGAIRDCKTAGIKVFMVTGDHHLTANAIARQIGLIEDIPGKKKDWDTIHGEAISHLTDEEWSRLLSHDYLVFARTTPEQKLLIVEQCQKRKEIIAMTGDGVNDSPALKKSDIGIAMGSGSDVAKQAADIVLMDDNFASIVKGVEEGRLMFDNIKKLLVYTMPHCFPQVWSIVLYFCFGMPIGLSPLQILSIDLGTEIAPGVAMCKEPAEGDIMCRPPRDRKKNLVSKGLLSYAYLYTGQFLSIGCILSYFCVFWHYGISLSDLWMSAVPGKSWSDGNATFYSNGKTFLPDEQEYIGRQAQSAWQLGVVFGQFFHIWSARTLRQSIFTHGVLKNPKNGPNALPKAKEITNFELLGRQFLNVLWGLLLAAAILSLIAFIQGTDTKPIDLSDLWVAIIIIVMIFGFCFVAFYQERKAIKAVSGFKNLLPEVSWVIRDGKEMSVAASELVVGDIIRIKNGTRHCAQLKLETSAITGEAEPIEHIKEAVPETVNIFEAKNVGFNGSLCVDGEAYAVVIRTGANTIIGQIASLTTNQDEKPSRLQAQIKKFVKLLGLPACTLGLIIFLIGGFVHKWHGWIGMLSRSFLACAIGMVPCGLPATVTSSLTIVARRLGKKNIFVKKLDIVEALGSVRIIASDKTGTLTKNIMTVTNLWTHNDFIAGLPKSSMKNIMGKASLDDFEAPISDVLMCMSVCNAAKFAEEEAIEIGKKNGKFTIDIEDNNNVERKTIGQPSEAAMIKYVDRVMDVDLLRKGYNVVYEIPFNSKRKWHLMIIKNKDLKDGNAEYKLLMKGASEILIQKCSTILTKSGEIPLNNEEKNAFQNAYDTFGSEGRRVIGFVSKTFTAPSNIAFALEAENFPLKELTFLGVCAIMDPPRDETAGAIRDCKTAGIKVFMVTGDHHLTANAIARQIGLIEDIPGKKKDWDTIHGEAISHLTDEEWSRLLSHDYLVFARTTPEQKLLIVEQCQKRKEIIAMTGDGVNDSPALKKSDIGIAMGSGSDVAKQAADIVLMDDNFASIVKGVQEGRLMFDNIKKLLVYTMPHCFPQVWSIVLYFCFGMPIGLSPLQILSIDLGTEIAPGVAMCKEPAEGDIMRRPPRDRKKNLVSKGLLSYAYLYTGQFLSIGCILSYFCVFW</sequence>
<keyword evidence="2 8" id="KW-0812">Transmembrane</keyword>
<dbReference type="SUPFAM" id="SSF81653">
    <property type="entry name" value="Calcium ATPase, transduction domain A"/>
    <property type="match status" value="2"/>
</dbReference>
<dbReference type="SMART" id="SM00831">
    <property type="entry name" value="Cation_ATPase_N"/>
    <property type="match status" value="2"/>
</dbReference>
<organism evidence="10 11">
    <name type="scientific">Acrobeloides nanus</name>
    <dbReference type="NCBI Taxonomy" id="290746"/>
    <lineage>
        <taxon>Eukaryota</taxon>
        <taxon>Metazoa</taxon>
        <taxon>Ecdysozoa</taxon>
        <taxon>Nematoda</taxon>
        <taxon>Chromadorea</taxon>
        <taxon>Rhabditida</taxon>
        <taxon>Tylenchina</taxon>
        <taxon>Cephalobomorpha</taxon>
        <taxon>Cephaloboidea</taxon>
        <taxon>Cephalobidae</taxon>
        <taxon>Acrobeloides</taxon>
    </lineage>
</organism>
<keyword evidence="5" id="KW-1278">Translocase</keyword>
<evidence type="ECO:0000256" key="3">
    <source>
        <dbReference type="ARBA" id="ARBA00022741"/>
    </source>
</evidence>
<keyword evidence="10" id="KW-1185">Reference proteome</keyword>
<dbReference type="Gene3D" id="3.40.1110.10">
    <property type="entry name" value="Calcium-transporting ATPase, cytoplasmic domain N"/>
    <property type="match status" value="2"/>
</dbReference>
<dbReference type="GO" id="GO:0036376">
    <property type="term" value="P:sodium ion export across plasma membrane"/>
    <property type="evidence" value="ECO:0007669"/>
    <property type="project" value="TreeGrafter"/>
</dbReference>
<dbReference type="Pfam" id="PF13246">
    <property type="entry name" value="Cation_ATPase"/>
    <property type="match status" value="2"/>
</dbReference>
<feature type="transmembrane region" description="Helical" evidence="8">
    <location>
        <begin position="1731"/>
        <end position="1751"/>
    </location>
</feature>
<dbReference type="InterPro" id="IPR001757">
    <property type="entry name" value="P_typ_ATPase"/>
</dbReference>
<dbReference type="Pfam" id="PF00122">
    <property type="entry name" value="E1-E2_ATPase"/>
    <property type="match status" value="2"/>
</dbReference>
<comment type="subcellular location">
    <subcellularLocation>
        <location evidence="1">Membrane</location>
        <topology evidence="1">Multi-pass membrane protein</topology>
    </subcellularLocation>
</comment>
<feature type="domain" description="Cation-transporting P-type ATPase N-terminal" evidence="9">
    <location>
        <begin position="52"/>
        <end position="122"/>
    </location>
</feature>
<dbReference type="InterPro" id="IPR004014">
    <property type="entry name" value="ATPase_P-typ_cation-transptr_N"/>
</dbReference>
<dbReference type="PRINTS" id="PR00121">
    <property type="entry name" value="NAKATPASE"/>
</dbReference>
<feature type="transmembrane region" description="Helical" evidence="8">
    <location>
        <begin position="1170"/>
        <end position="1193"/>
    </location>
</feature>
<dbReference type="GO" id="GO:0005886">
    <property type="term" value="C:plasma membrane"/>
    <property type="evidence" value="ECO:0007669"/>
    <property type="project" value="TreeGrafter"/>
</dbReference>
<feature type="transmembrane region" description="Helical" evidence="8">
    <location>
        <begin position="1015"/>
        <end position="1034"/>
    </location>
</feature>
<evidence type="ECO:0000256" key="4">
    <source>
        <dbReference type="ARBA" id="ARBA00022840"/>
    </source>
</evidence>
<dbReference type="PANTHER" id="PTHR43294:SF5">
    <property type="entry name" value="CATION-TRANSPORTING P-TYPE ATPASE N-TERMINAL DOMAIN-CONTAINING PROTEIN"/>
    <property type="match status" value="1"/>
</dbReference>
<evidence type="ECO:0000256" key="8">
    <source>
        <dbReference type="SAM" id="Phobius"/>
    </source>
</evidence>
<dbReference type="WBParaSite" id="ACRNAN_Path_684.g2555.t1">
    <property type="protein sequence ID" value="ACRNAN_Path_684.g2555.t1"/>
    <property type="gene ID" value="ACRNAN_Path_684.g2555"/>
</dbReference>
<dbReference type="GO" id="GO:0005391">
    <property type="term" value="F:P-type sodium:potassium-exchanging transporter activity"/>
    <property type="evidence" value="ECO:0007669"/>
    <property type="project" value="TreeGrafter"/>
</dbReference>
<evidence type="ECO:0000256" key="2">
    <source>
        <dbReference type="ARBA" id="ARBA00022692"/>
    </source>
</evidence>
<feature type="transmembrane region" description="Helical" evidence="8">
    <location>
        <begin position="1205"/>
        <end position="1229"/>
    </location>
</feature>
<dbReference type="InterPro" id="IPR023299">
    <property type="entry name" value="ATPase_P-typ_cyto_dom_N"/>
</dbReference>
<dbReference type="GO" id="GO:0005524">
    <property type="term" value="F:ATP binding"/>
    <property type="evidence" value="ECO:0007669"/>
    <property type="project" value="UniProtKB-KW"/>
</dbReference>
<dbReference type="InterPro" id="IPR059000">
    <property type="entry name" value="ATPase_P-type_domA"/>
</dbReference>
<dbReference type="SFLD" id="SFLDF00027">
    <property type="entry name" value="p-type_atpase"/>
    <property type="match status" value="2"/>
</dbReference>
<dbReference type="InterPro" id="IPR018303">
    <property type="entry name" value="ATPase_P-typ_P_site"/>
</dbReference>
<dbReference type="InterPro" id="IPR006068">
    <property type="entry name" value="ATPase_P-typ_cation-transptr_C"/>
</dbReference>
<keyword evidence="7 8" id="KW-0472">Membrane</keyword>
<dbReference type="GO" id="GO:0030007">
    <property type="term" value="P:intracellular potassium ion homeostasis"/>
    <property type="evidence" value="ECO:0007669"/>
    <property type="project" value="TreeGrafter"/>
</dbReference>
<proteinExistence type="predicted"/>
<keyword evidence="6 8" id="KW-1133">Transmembrane helix</keyword>
<dbReference type="SUPFAM" id="SSF56784">
    <property type="entry name" value="HAD-like"/>
    <property type="match status" value="2"/>
</dbReference>
<dbReference type="InterPro" id="IPR050510">
    <property type="entry name" value="Cation_transp_ATPase_P-type"/>
</dbReference>
<dbReference type="SFLD" id="SFLDG00002">
    <property type="entry name" value="C1.7:_P-type_atpase_like"/>
    <property type="match status" value="2"/>
</dbReference>
<dbReference type="InterPro" id="IPR044492">
    <property type="entry name" value="P_typ_ATPase_HD_dom"/>
</dbReference>
<dbReference type="GO" id="GO:1902600">
    <property type="term" value="P:proton transmembrane transport"/>
    <property type="evidence" value="ECO:0007669"/>
    <property type="project" value="TreeGrafter"/>
</dbReference>
<feature type="transmembrane region" description="Helical" evidence="8">
    <location>
        <begin position="333"/>
        <end position="357"/>
    </location>
</feature>
<feature type="transmembrane region" description="Helical" evidence="8">
    <location>
        <begin position="298"/>
        <end position="321"/>
    </location>
</feature>
<dbReference type="FunFam" id="3.40.50.1000:FF:000083">
    <property type="entry name" value="Sodium/potassium-transporting ATPase subunit alpha"/>
    <property type="match status" value="2"/>
</dbReference>